<dbReference type="RefSeq" id="WP_284377955.1">
    <property type="nucleotide sequence ID" value="NZ_BSNN01000004.1"/>
</dbReference>
<comment type="similarity">
    <text evidence="1">Belongs to the aldose epimerase family.</text>
</comment>
<evidence type="ECO:0000256" key="2">
    <source>
        <dbReference type="ARBA" id="ARBA00023235"/>
    </source>
</evidence>
<dbReference type="InterPro" id="IPR008183">
    <property type="entry name" value="Aldose_1/G6P_1-epimerase"/>
</dbReference>
<keyword evidence="3" id="KW-0119">Carbohydrate metabolism</keyword>
<evidence type="ECO:0000313" key="4">
    <source>
        <dbReference type="EMBL" id="GLQ35475.1"/>
    </source>
</evidence>
<dbReference type="InterPro" id="IPR014718">
    <property type="entry name" value="GH-type_carb-bd"/>
</dbReference>
<organism evidence="4 5">
    <name type="scientific">Amylibacter marinus</name>
    <dbReference type="NCBI Taxonomy" id="1475483"/>
    <lineage>
        <taxon>Bacteria</taxon>
        <taxon>Pseudomonadati</taxon>
        <taxon>Pseudomonadota</taxon>
        <taxon>Alphaproteobacteria</taxon>
        <taxon>Rhodobacterales</taxon>
        <taxon>Paracoccaceae</taxon>
        <taxon>Amylibacter</taxon>
    </lineage>
</organism>
<sequence>MISISKIAEFDGRPVWSAILHSGDTRAQILSYGAITKALSYRDHPMILGYDNASAYETDPYYLGAIAGRVANRIANARFALNGQSYQLQANDGTNCLHGGHVGLGRRHWEMEIAGDSLLLKYHSPDGEEGFPCDVDFMVQVDLGPDSITYRLQGMPSAPTPINLAQHNYYTLAPNLAETQLWLNAHRYTPVDNAKIPTGHQIQVPPEFDFTNARCLGPQPLDIDHNFILDHNGNHAATLMGPHYGMHLDTDQCGLQVYSAGGLGTPFVPYGAICLEPQHFPNALNTPRFPSMIHSPAHPYSQTTSLRFFQV</sequence>
<reference evidence="5" key="1">
    <citation type="journal article" date="2019" name="Int. J. Syst. Evol. Microbiol.">
        <title>The Global Catalogue of Microorganisms (GCM) 10K type strain sequencing project: providing services to taxonomists for standard genome sequencing and annotation.</title>
        <authorList>
            <consortium name="The Broad Institute Genomics Platform"/>
            <consortium name="The Broad Institute Genome Sequencing Center for Infectious Disease"/>
            <person name="Wu L."/>
            <person name="Ma J."/>
        </authorList>
    </citation>
    <scope>NUCLEOTIDE SEQUENCE [LARGE SCALE GENOMIC DNA]</scope>
    <source>
        <strain evidence="5">NBRC 110140</strain>
    </source>
</reference>
<dbReference type="Pfam" id="PF01263">
    <property type="entry name" value="Aldose_epim"/>
    <property type="match status" value="1"/>
</dbReference>
<dbReference type="EMBL" id="BSNN01000004">
    <property type="protein sequence ID" value="GLQ35475.1"/>
    <property type="molecule type" value="Genomic_DNA"/>
</dbReference>
<dbReference type="InterPro" id="IPR011013">
    <property type="entry name" value="Gal_mutarotase_sf_dom"/>
</dbReference>
<dbReference type="Gene3D" id="2.70.98.10">
    <property type="match status" value="1"/>
</dbReference>
<evidence type="ECO:0000256" key="3">
    <source>
        <dbReference type="ARBA" id="ARBA00023277"/>
    </source>
</evidence>
<keyword evidence="5" id="KW-1185">Reference proteome</keyword>
<protein>
    <submittedName>
        <fullName evidence="4">Aldose 1-epimerase</fullName>
    </submittedName>
</protein>
<evidence type="ECO:0000313" key="5">
    <source>
        <dbReference type="Proteomes" id="UP001156694"/>
    </source>
</evidence>
<dbReference type="PANTHER" id="PTHR10091:SF0">
    <property type="entry name" value="GALACTOSE MUTAROTASE"/>
    <property type="match status" value="1"/>
</dbReference>
<gene>
    <name evidence="4" type="ORF">GCM10007939_17580</name>
</gene>
<accession>A0ABQ5VVV9</accession>
<name>A0ABQ5VVV9_9RHOB</name>
<dbReference type="CDD" id="cd09019">
    <property type="entry name" value="galactose_mutarotase_like"/>
    <property type="match status" value="1"/>
</dbReference>
<evidence type="ECO:0000256" key="1">
    <source>
        <dbReference type="ARBA" id="ARBA00006206"/>
    </source>
</evidence>
<dbReference type="SUPFAM" id="SSF74650">
    <property type="entry name" value="Galactose mutarotase-like"/>
    <property type="match status" value="1"/>
</dbReference>
<dbReference type="Proteomes" id="UP001156694">
    <property type="component" value="Unassembled WGS sequence"/>
</dbReference>
<comment type="caution">
    <text evidence="4">The sequence shown here is derived from an EMBL/GenBank/DDBJ whole genome shotgun (WGS) entry which is preliminary data.</text>
</comment>
<keyword evidence="2" id="KW-0413">Isomerase</keyword>
<proteinExistence type="inferred from homology"/>
<dbReference type="InterPro" id="IPR047215">
    <property type="entry name" value="Galactose_mutarotase-like"/>
</dbReference>
<dbReference type="PANTHER" id="PTHR10091">
    <property type="entry name" value="ALDOSE-1-EPIMERASE"/>
    <property type="match status" value="1"/>
</dbReference>